<accession>A0A2T0VZ39</accession>
<comment type="caution">
    <text evidence="1">The sequence shown here is derived from an EMBL/GenBank/DDBJ whole genome shotgun (WGS) entry which is preliminary data.</text>
</comment>
<dbReference type="Gene3D" id="3.40.50.300">
    <property type="entry name" value="P-loop containing nucleotide triphosphate hydrolases"/>
    <property type="match status" value="1"/>
</dbReference>
<dbReference type="GO" id="GO:0016301">
    <property type="term" value="F:kinase activity"/>
    <property type="evidence" value="ECO:0007669"/>
    <property type="project" value="UniProtKB-KW"/>
</dbReference>
<gene>
    <name evidence="1" type="ORF">CLV80_10552</name>
</gene>
<dbReference type="PANTHER" id="PTHR37816:SF1">
    <property type="entry name" value="TOXIN"/>
    <property type="match status" value="1"/>
</dbReference>
<evidence type="ECO:0000313" key="1">
    <source>
        <dbReference type="EMBL" id="PRY77569.1"/>
    </source>
</evidence>
<dbReference type="InterPro" id="IPR052922">
    <property type="entry name" value="Cytidylate_Kinase-2"/>
</dbReference>
<evidence type="ECO:0000313" key="2">
    <source>
        <dbReference type="Proteomes" id="UP000238007"/>
    </source>
</evidence>
<dbReference type="AlphaFoldDB" id="A0A2T0VZ39"/>
<protein>
    <submittedName>
        <fullName evidence="1">Adenylate kinase family enzyme</fullName>
    </submittedName>
</protein>
<organism evidence="1 2">
    <name type="scientific">Yoonia maritima</name>
    <dbReference type="NCBI Taxonomy" id="1435347"/>
    <lineage>
        <taxon>Bacteria</taxon>
        <taxon>Pseudomonadati</taxon>
        <taxon>Pseudomonadota</taxon>
        <taxon>Alphaproteobacteria</taxon>
        <taxon>Rhodobacterales</taxon>
        <taxon>Paracoccaceae</taxon>
        <taxon>Yoonia</taxon>
    </lineage>
</organism>
<dbReference type="EMBL" id="PVTP01000005">
    <property type="protein sequence ID" value="PRY77569.1"/>
    <property type="molecule type" value="Genomic_DNA"/>
</dbReference>
<proteinExistence type="predicted"/>
<name>A0A2T0VZ39_9RHOB</name>
<dbReference type="InterPro" id="IPR027417">
    <property type="entry name" value="P-loop_NTPase"/>
</dbReference>
<dbReference type="PANTHER" id="PTHR37816">
    <property type="entry name" value="YALI0E33011P"/>
    <property type="match status" value="1"/>
</dbReference>
<keyword evidence="1" id="KW-0808">Transferase</keyword>
<sequence>MQRVMITGGPGSGKSTLARILGERTGLPIFHMDQIHWMPGWVQRDMDERVQMACAVEARETWIFEGGFSATYDNRASRADTLVWLDLPVMLRFWRVVRRLQRDYGQTRPDMTKDCPEVFQQETFAFWRWIFSSRRRTRARIQRLIAEHPHLSVHRLQSRSQVRAYIASLSTK</sequence>
<reference evidence="1 2" key="1">
    <citation type="submission" date="2018-03" db="EMBL/GenBank/DDBJ databases">
        <title>Genomic Encyclopedia of Archaeal and Bacterial Type Strains, Phase II (KMG-II): from individual species to whole genera.</title>
        <authorList>
            <person name="Goeker M."/>
        </authorList>
    </citation>
    <scope>NUCLEOTIDE SEQUENCE [LARGE SCALE GENOMIC DNA]</scope>
    <source>
        <strain evidence="1 2">DSM 101533</strain>
    </source>
</reference>
<keyword evidence="1" id="KW-0418">Kinase</keyword>
<dbReference type="Proteomes" id="UP000238007">
    <property type="component" value="Unassembled WGS sequence"/>
</dbReference>
<keyword evidence="2" id="KW-1185">Reference proteome</keyword>
<dbReference type="OrthoDB" id="7210594at2"/>
<dbReference type="SUPFAM" id="SSF52540">
    <property type="entry name" value="P-loop containing nucleoside triphosphate hydrolases"/>
    <property type="match status" value="1"/>
</dbReference>